<dbReference type="InterPro" id="IPR036736">
    <property type="entry name" value="ACP-like_sf"/>
</dbReference>
<sequence length="821" mass="89438">MHLRLAYIPMDSNLSAERLQAIWKSLAPVAFISDDETVEFDPGHGLTFAFSHLLNLTTDSACCRISTEPLFAHIENPVILLLFTSGSTSPTPKAVPLRNRQLANRLCWQWSPTSPFAAITGPSLAKTSWLFVDAFTEMFGALLGGRSIVVSGSSVISSEHLVSNVHLLASLVRRLHIAQLTSVPSQLQSWLSQLVKGDGSFASLQAVVSSGQLLPSSLANQIFDVFTHKPFRLLNLYGSTEVAGDITAVTFDSKEAIERTAFQLPTGGLVVPVGTPIDNNEVYVVSGDYGTENMTIAREGVVGEVVVSGVGVLTEEPIVNSSNAEQTRTILPNPFGTHSRFSQIYRTGDIGFICPNTRMLYITGRVDDMVKINGVKFCTGNIDQLFSRLKDHDYVLSGLGTTVTIALEKGGSGARLVCFFQRDAAAVRGFTALDLDMAVKKHFSSFISVTFVEVPSFPIQAQSGKIDKVKLRRDFQQGVFSDMKPAHTNGQQSKCEATSGERSLIRGLFAKHLGLSDAARMNGEPRDDDDFFLIGGDSITAALIVSDLRKLGLQVNLTHFVQSRRIGELLTLLSSGRESTSQVPVSIERRSFIHEYQPGKTFPVKSDLEAQCRDIIAKVIVESFTKADEVTKVLNLSEVTLRQIVLGRLRQLEEFPGLVYLAGFTQKKPDSPLKDLLCDVSAVSITLESGAPISPGVEDPKYLLVEEFFETCDLEAGSLGDKVKHMDIAMAGTLHDELVGQDRLHLIILMEKEIIAGATRLGYAAIRSVNTSLVTQAIAEELGYVTNCHVDAVKFFESHGFSCNQGSILCKVATKVLKSEN</sequence>
<dbReference type="InterPro" id="IPR006162">
    <property type="entry name" value="Ppantetheine_attach_site"/>
</dbReference>
<dbReference type="SUPFAM" id="SSF47336">
    <property type="entry name" value="ACP-like"/>
    <property type="match status" value="1"/>
</dbReference>
<keyword evidence="2" id="KW-0597">Phosphoprotein</keyword>
<evidence type="ECO:0000256" key="1">
    <source>
        <dbReference type="ARBA" id="ARBA00022450"/>
    </source>
</evidence>
<evidence type="ECO:0000259" key="3">
    <source>
        <dbReference type="PROSITE" id="PS50075"/>
    </source>
</evidence>
<protein>
    <submittedName>
        <fullName evidence="4">Carrier domain-containing protein</fullName>
    </submittedName>
</protein>
<dbReference type="PANTHER" id="PTHR44394:SF1">
    <property type="entry name" value="BETA-ALANINE-ACTIVATING ENZYME"/>
    <property type="match status" value="1"/>
</dbReference>
<reference evidence="4" key="1">
    <citation type="submission" date="2019-11" db="UniProtKB">
        <authorList>
            <consortium name="WormBaseParasite"/>
        </authorList>
    </citation>
    <scope>IDENTIFICATION</scope>
</reference>
<keyword evidence="1" id="KW-0596">Phosphopantetheine</keyword>
<dbReference type="Gene3D" id="3.30.300.30">
    <property type="match status" value="1"/>
</dbReference>
<accession>A0A5K3FA45</accession>
<dbReference type="InterPro" id="IPR042099">
    <property type="entry name" value="ANL_N_sf"/>
</dbReference>
<dbReference type="PROSITE" id="PS00012">
    <property type="entry name" value="PHOSPHOPANTETHEINE"/>
    <property type="match status" value="1"/>
</dbReference>
<evidence type="ECO:0000256" key="2">
    <source>
        <dbReference type="ARBA" id="ARBA00022553"/>
    </source>
</evidence>
<dbReference type="AlphaFoldDB" id="A0A5K3FA45"/>
<dbReference type="WBParaSite" id="MCU_006689-RA">
    <property type="protein sequence ID" value="MCU_006689-RA"/>
    <property type="gene ID" value="MCU_006689"/>
</dbReference>
<dbReference type="Pfam" id="PF00501">
    <property type="entry name" value="AMP-binding"/>
    <property type="match status" value="1"/>
</dbReference>
<dbReference type="InterPro" id="IPR052091">
    <property type="entry name" value="Beta-ala_Activ/Resist"/>
</dbReference>
<dbReference type="InterPro" id="IPR045851">
    <property type="entry name" value="AMP-bd_C_sf"/>
</dbReference>
<dbReference type="InterPro" id="IPR000873">
    <property type="entry name" value="AMP-dep_synth/lig_dom"/>
</dbReference>
<name>A0A5K3FA45_MESCO</name>
<dbReference type="SUPFAM" id="SSF56801">
    <property type="entry name" value="Acetyl-CoA synthetase-like"/>
    <property type="match status" value="1"/>
</dbReference>
<proteinExistence type="predicted"/>
<dbReference type="Gene3D" id="3.40.50.12780">
    <property type="entry name" value="N-terminal domain of ligase-like"/>
    <property type="match status" value="1"/>
</dbReference>
<dbReference type="PROSITE" id="PS50075">
    <property type="entry name" value="CARRIER"/>
    <property type="match status" value="1"/>
</dbReference>
<feature type="domain" description="Carrier" evidence="3">
    <location>
        <begin position="499"/>
        <end position="577"/>
    </location>
</feature>
<dbReference type="Pfam" id="PF00550">
    <property type="entry name" value="PP-binding"/>
    <property type="match status" value="1"/>
</dbReference>
<dbReference type="GO" id="GO:0043041">
    <property type="term" value="P:amino acid activation for nonribosomal peptide biosynthetic process"/>
    <property type="evidence" value="ECO:0007669"/>
    <property type="project" value="TreeGrafter"/>
</dbReference>
<organism evidence="4">
    <name type="scientific">Mesocestoides corti</name>
    <name type="common">Flatworm</name>
    <dbReference type="NCBI Taxonomy" id="53468"/>
    <lineage>
        <taxon>Eukaryota</taxon>
        <taxon>Metazoa</taxon>
        <taxon>Spiralia</taxon>
        <taxon>Lophotrochozoa</taxon>
        <taxon>Platyhelminthes</taxon>
        <taxon>Cestoda</taxon>
        <taxon>Eucestoda</taxon>
        <taxon>Cyclophyllidea</taxon>
        <taxon>Mesocestoididae</taxon>
        <taxon>Mesocestoides</taxon>
    </lineage>
</organism>
<dbReference type="Gene3D" id="1.10.1200.10">
    <property type="entry name" value="ACP-like"/>
    <property type="match status" value="1"/>
</dbReference>
<dbReference type="PANTHER" id="PTHR44394">
    <property type="entry name" value="BETA-ALANINE-ACTIVATING ENZYME"/>
    <property type="match status" value="1"/>
</dbReference>
<dbReference type="InterPro" id="IPR009081">
    <property type="entry name" value="PP-bd_ACP"/>
</dbReference>
<evidence type="ECO:0000313" key="4">
    <source>
        <dbReference type="WBParaSite" id="MCU_006689-RA"/>
    </source>
</evidence>